<dbReference type="NCBIfam" id="NF006108">
    <property type="entry name" value="PRK08259.1"/>
    <property type="match status" value="1"/>
</dbReference>
<dbReference type="Gene3D" id="3.40.50.1700">
    <property type="entry name" value="Glycoside hydrolase family 3 C-terminal domain"/>
    <property type="match status" value="1"/>
</dbReference>
<dbReference type="GO" id="GO:0004553">
    <property type="term" value="F:hydrolase activity, hydrolyzing O-glycosyl compounds"/>
    <property type="evidence" value="ECO:0007669"/>
    <property type="project" value="InterPro"/>
</dbReference>
<dbReference type="Proteomes" id="UP000799424">
    <property type="component" value="Unassembled WGS sequence"/>
</dbReference>
<comment type="pathway">
    <text evidence="1">Mycotoxin biosynthesis.</text>
</comment>
<dbReference type="InterPro" id="IPR001753">
    <property type="entry name" value="Enoyl-CoA_hydra/iso"/>
</dbReference>
<organism evidence="8 9">
    <name type="scientific">Ophiobolus disseminans</name>
    <dbReference type="NCBI Taxonomy" id="1469910"/>
    <lineage>
        <taxon>Eukaryota</taxon>
        <taxon>Fungi</taxon>
        <taxon>Dikarya</taxon>
        <taxon>Ascomycota</taxon>
        <taxon>Pezizomycotina</taxon>
        <taxon>Dothideomycetes</taxon>
        <taxon>Pleosporomycetidae</taxon>
        <taxon>Pleosporales</taxon>
        <taxon>Pleosporineae</taxon>
        <taxon>Phaeosphaeriaceae</taxon>
        <taxon>Ophiobolus</taxon>
    </lineage>
</organism>
<feature type="domain" description="Glycoside hydrolase family 3 N-terminal" evidence="7">
    <location>
        <begin position="72"/>
        <end position="415"/>
    </location>
</feature>
<dbReference type="EMBL" id="MU006234">
    <property type="protein sequence ID" value="KAF2822470.1"/>
    <property type="molecule type" value="Genomic_DNA"/>
</dbReference>
<dbReference type="AlphaFoldDB" id="A0A6A6ZN15"/>
<gene>
    <name evidence="8" type="ORF">CC86DRAFT_385423</name>
</gene>
<reference evidence="8" key="1">
    <citation type="journal article" date="2020" name="Stud. Mycol.">
        <title>101 Dothideomycetes genomes: a test case for predicting lifestyles and emergence of pathogens.</title>
        <authorList>
            <person name="Haridas S."/>
            <person name="Albert R."/>
            <person name="Binder M."/>
            <person name="Bloem J."/>
            <person name="Labutti K."/>
            <person name="Salamov A."/>
            <person name="Andreopoulos B."/>
            <person name="Baker S."/>
            <person name="Barry K."/>
            <person name="Bills G."/>
            <person name="Bluhm B."/>
            <person name="Cannon C."/>
            <person name="Castanera R."/>
            <person name="Culley D."/>
            <person name="Daum C."/>
            <person name="Ezra D."/>
            <person name="Gonzalez J."/>
            <person name="Henrissat B."/>
            <person name="Kuo A."/>
            <person name="Liang C."/>
            <person name="Lipzen A."/>
            <person name="Lutzoni F."/>
            <person name="Magnuson J."/>
            <person name="Mondo S."/>
            <person name="Nolan M."/>
            <person name="Ohm R."/>
            <person name="Pangilinan J."/>
            <person name="Park H.-J."/>
            <person name="Ramirez L."/>
            <person name="Alfaro M."/>
            <person name="Sun H."/>
            <person name="Tritt A."/>
            <person name="Yoshinaga Y."/>
            <person name="Zwiers L.-H."/>
            <person name="Turgeon B."/>
            <person name="Goodwin S."/>
            <person name="Spatafora J."/>
            <person name="Crous P."/>
            <person name="Grigoriev I."/>
        </authorList>
    </citation>
    <scope>NUCLEOTIDE SEQUENCE</scope>
    <source>
        <strain evidence="8">CBS 113818</strain>
    </source>
</reference>
<dbReference type="SUPFAM" id="SSF52096">
    <property type="entry name" value="ClpP/crotonase"/>
    <property type="match status" value="1"/>
</dbReference>
<accession>A0A6A6ZN15</accession>
<dbReference type="Gene3D" id="3.90.226.10">
    <property type="entry name" value="2-enoyl-CoA Hydratase, Chain A, domain 1"/>
    <property type="match status" value="1"/>
</dbReference>
<dbReference type="Gene3D" id="3.20.20.300">
    <property type="entry name" value="Glycoside hydrolase, family 3, N-terminal domain"/>
    <property type="match status" value="1"/>
</dbReference>
<dbReference type="Pfam" id="PF00378">
    <property type="entry name" value="ECH_1"/>
    <property type="match status" value="1"/>
</dbReference>
<dbReference type="PANTHER" id="PTHR43802">
    <property type="entry name" value="ENOYL-COA HYDRATASE"/>
    <property type="match status" value="1"/>
</dbReference>
<dbReference type="CDD" id="cd06558">
    <property type="entry name" value="crotonase-like"/>
    <property type="match status" value="1"/>
</dbReference>
<dbReference type="Pfam" id="PF00933">
    <property type="entry name" value="Glyco_hydro_3"/>
    <property type="match status" value="1"/>
</dbReference>
<evidence type="ECO:0000256" key="5">
    <source>
        <dbReference type="ARBA" id="ARBA00023026"/>
    </source>
</evidence>
<proteinExistence type="inferred from homology"/>
<dbReference type="SUPFAM" id="SSF51445">
    <property type="entry name" value="(Trans)glycosidases"/>
    <property type="match status" value="1"/>
</dbReference>
<dbReference type="SUPFAM" id="SSF52279">
    <property type="entry name" value="Beta-D-glucan exohydrolase, C-terminal domain"/>
    <property type="match status" value="1"/>
</dbReference>
<keyword evidence="5" id="KW-0843">Virulence</keyword>
<dbReference type="InterPro" id="IPR029045">
    <property type="entry name" value="ClpP/crotonase-like_dom_sf"/>
</dbReference>
<dbReference type="InterPro" id="IPR036962">
    <property type="entry name" value="Glyco_hydro_3_N_sf"/>
</dbReference>
<evidence type="ECO:0000313" key="8">
    <source>
        <dbReference type="EMBL" id="KAF2822470.1"/>
    </source>
</evidence>
<evidence type="ECO:0000256" key="6">
    <source>
        <dbReference type="ARBA" id="ARBA00023180"/>
    </source>
</evidence>
<keyword evidence="9" id="KW-1185">Reference proteome</keyword>
<keyword evidence="6" id="KW-0325">Glycoprotein</keyword>
<dbReference type="Gene3D" id="1.10.287.2460">
    <property type="match status" value="1"/>
</dbReference>
<keyword evidence="4 8" id="KW-0378">Hydrolase</keyword>
<dbReference type="GO" id="GO:0005975">
    <property type="term" value="P:carbohydrate metabolic process"/>
    <property type="evidence" value="ECO:0007669"/>
    <property type="project" value="InterPro"/>
</dbReference>
<comment type="similarity">
    <text evidence="3">Belongs to the glycosyl hydrolase 3 family.</text>
</comment>
<dbReference type="InterPro" id="IPR001764">
    <property type="entry name" value="Glyco_hydro_3_N"/>
</dbReference>
<evidence type="ECO:0000259" key="7">
    <source>
        <dbReference type="Pfam" id="PF00933"/>
    </source>
</evidence>
<dbReference type="OrthoDB" id="416222at2759"/>
<dbReference type="InterPro" id="IPR036881">
    <property type="entry name" value="Glyco_hydro_3_C_sf"/>
</dbReference>
<evidence type="ECO:0000256" key="3">
    <source>
        <dbReference type="ARBA" id="ARBA00005336"/>
    </source>
</evidence>
<protein>
    <submittedName>
        <fullName evidence="8">Glycoside hydrolase</fullName>
    </submittedName>
</protein>
<sequence>MSAQHRCRRRANVFTTFFLAATAMSTAINIPIPAELQHQKLTARSSQTEHLPYRDASLSIDKRVQDLVQRMTIEEKAGQMFQNILFMGANGTFANGTEKAVVQQLMTHFNLAGTVDNVRTNAEWYNRLQQMALSTRLGIPITLSSDPRHAFTDNVGTGFTANAFSQWPESLGLAATRDAELVETFANIARQEYMAIGLRSALHPQIDLATEPRWARISGTMGEDANLTAELVVAYIKGFTGGEFGHQSVTTVSKHFPGSGPVQDGEDSHFTYGKNATYPGNNFEYHLIPFKAAIAAGARQMMPYYSRPVGTKYEEVASGFNKGIVTDLLKHELGFEGIVVSDWGLITDAIIRGQDMPARAWGAENLTEPQRAEKILNAGVDQLGGEARIDLILELVSKGIISEKRIDTSVSKLLREKFLLGLFDNPFVDVDAAVKVVGNAEFRRQGDAAQRKSYTLLTNNNDVLPIKDAAKLKFYIEGFNKTYMEKRNLHVVSSPAEADFALLRLQAPYVPRPGGFEAAYHAGSLEYNVTERARQAAIYNAVPTIVDIYLDRPAAIPEIVEAAEAVLANFGAGAEAFLDVVLNADEAKPHGKLPFDLPRSMAAVEASKEDVPFDTENPVFRYGHGLSYEDLNHCFLRPLSSNSPMPSISRAEAVQYDPSPSGITTITLNRSSRRNAVDPKTAQSLYKAFLQFEEDVTQKVCVFHGANGIFCAGADLQAFANTSAGDSTHFGAVQARNIAPMGPSRMQIQKPVICAISGFAVAGGLELSLLGDMRVVEEDAVFGVFCRRFGVPLIDGGTVRLQAIVGLGRAMDMILTGRPVGAQEALMMGLANRVVPKGRALEEATKIAEQLINFPQLCMRNDRQSAYYAAFEAKSFEDAMNFEFSNAKEVLHRESLQGAKRFASGEGRSGTFAKL</sequence>
<evidence type="ECO:0000256" key="1">
    <source>
        <dbReference type="ARBA" id="ARBA00004685"/>
    </source>
</evidence>
<evidence type="ECO:0000256" key="2">
    <source>
        <dbReference type="ARBA" id="ARBA00005254"/>
    </source>
</evidence>
<dbReference type="InterPro" id="IPR017853">
    <property type="entry name" value="GH"/>
</dbReference>
<name>A0A6A6ZN15_9PLEO</name>
<dbReference type="PRINTS" id="PR00133">
    <property type="entry name" value="GLHYDRLASE3"/>
</dbReference>
<evidence type="ECO:0000313" key="9">
    <source>
        <dbReference type="Proteomes" id="UP000799424"/>
    </source>
</evidence>
<comment type="similarity">
    <text evidence="2">Belongs to the enoyl-CoA hydratase/isomerase family.</text>
</comment>
<dbReference type="PANTHER" id="PTHR43802:SF1">
    <property type="entry name" value="IP11341P-RELATED"/>
    <property type="match status" value="1"/>
</dbReference>
<evidence type="ECO:0000256" key="4">
    <source>
        <dbReference type="ARBA" id="ARBA00022801"/>
    </source>
</evidence>